<sequence length="120" mass="13580">MLHPLVDPAKPRQGMMQAKALLIQAIRRVELDPANDGLPPLVVIMAMVEEKALFPLSEGEEVLLLLPPKDVWERQFLGRLPHHEPGSRPMGLEEALRWYEEHVRWKALGLPVTLLTGALR</sequence>
<evidence type="ECO:0000313" key="1">
    <source>
        <dbReference type="EMBL" id="RKG92543.1"/>
    </source>
</evidence>
<organism evidence="1 2">
    <name type="scientific">Corallococcus terminator</name>
    <dbReference type="NCBI Taxonomy" id="2316733"/>
    <lineage>
        <taxon>Bacteria</taxon>
        <taxon>Pseudomonadati</taxon>
        <taxon>Myxococcota</taxon>
        <taxon>Myxococcia</taxon>
        <taxon>Myxococcales</taxon>
        <taxon>Cystobacterineae</taxon>
        <taxon>Myxococcaceae</taxon>
        <taxon>Corallococcus</taxon>
    </lineage>
</organism>
<accession>A0A3A8JSF0</accession>
<gene>
    <name evidence="1" type="ORF">D7V88_05610</name>
</gene>
<protein>
    <submittedName>
        <fullName evidence="1">Uncharacterized protein</fullName>
    </submittedName>
</protein>
<comment type="caution">
    <text evidence="1">The sequence shown here is derived from an EMBL/GenBank/DDBJ whole genome shotgun (WGS) entry which is preliminary data.</text>
</comment>
<keyword evidence="2" id="KW-1185">Reference proteome</keyword>
<name>A0A3A8JSF0_9BACT</name>
<reference evidence="2" key="1">
    <citation type="submission" date="2018-09" db="EMBL/GenBank/DDBJ databases">
        <authorList>
            <person name="Livingstone P.G."/>
            <person name="Whitworth D.E."/>
        </authorList>
    </citation>
    <scope>NUCLEOTIDE SEQUENCE [LARGE SCALE GENOMIC DNA]</scope>
    <source>
        <strain evidence="2">CA054A</strain>
    </source>
</reference>
<dbReference type="AlphaFoldDB" id="A0A3A8JSF0"/>
<proteinExistence type="predicted"/>
<evidence type="ECO:0000313" key="2">
    <source>
        <dbReference type="Proteomes" id="UP000268094"/>
    </source>
</evidence>
<dbReference type="EMBL" id="RAVZ01000023">
    <property type="protein sequence ID" value="RKG92543.1"/>
    <property type="molecule type" value="Genomic_DNA"/>
</dbReference>
<dbReference type="Proteomes" id="UP000268094">
    <property type="component" value="Unassembled WGS sequence"/>
</dbReference>